<evidence type="ECO:0000256" key="1">
    <source>
        <dbReference type="SAM" id="SignalP"/>
    </source>
</evidence>
<gene>
    <name evidence="2" type="ORF">JOB18_010034</name>
</gene>
<proteinExistence type="predicted"/>
<dbReference type="Proteomes" id="UP000693946">
    <property type="component" value="Linkage Group LG12"/>
</dbReference>
<dbReference type="AlphaFoldDB" id="A0AAV6SJF1"/>
<keyword evidence="1" id="KW-0732">Signal</keyword>
<protein>
    <submittedName>
        <fullName evidence="2">Uncharacterized protein</fullName>
    </submittedName>
</protein>
<keyword evidence="3" id="KW-1185">Reference proteome</keyword>
<feature type="signal peptide" evidence="1">
    <location>
        <begin position="1"/>
        <end position="23"/>
    </location>
</feature>
<feature type="chain" id="PRO_5043686546" evidence="1">
    <location>
        <begin position="24"/>
        <end position="168"/>
    </location>
</feature>
<evidence type="ECO:0000313" key="2">
    <source>
        <dbReference type="EMBL" id="KAG7517518.1"/>
    </source>
</evidence>
<sequence length="168" mass="19425">MRKFTVQCFAVMMMVMMMAMAEAGRVKTLNQRRVVREEAIALQNKTMATGMVEANPVKPAYLLRFIHDEAMALKNKTLPDVYVTYKRHSGICWTKFFCLAWETLDTANLNEMEKLKRLIHRYNNAYGFVNCALEKHQSQLMRFLEDIISCSFHGPIPHPPKDHTSGSH</sequence>
<reference evidence="2 3" key="1">
    <citation type="journal article" date="2021" name="Sci. Rep.">
        <title>Chromosome anchoring in Senegalese sole (Solea senegalensis) reveals sex-associated markers and genome rearrangements in flatfish.</title>
        <authorList>
            <person name="Guerrero-Cozar I."/>
            <person name="Gomez-Garrido J."/>
            <person name="Berbel C."/>
            <person name="Martinez-Blanch J.F."/>
            <person name="Alioto T."/>
            <person name="Claros M.G."/>
            <person name="Gagnaire P.A."/>
            <person name="Manchado M."/>
        </authorList>
    </citation>
    <scope>NUCLEOTIDE SEQUENCE [LARGE SCALE GENOMIC DNA]</scope>
    <source>
        <strain evidence="2">Sse05_10M</strain>
    </source>
</reference>
<dbReference type="EMBL" id="JAGKHQ010000004">
    <property type="protein sequence ID" value="KAG7517518.1"/>
    <property type="molecule type" value="Genomic_DNA"/>
</dbReference>
<evidence type="ECO:0000313" key="3">
    <source>
        <dbReference type="Proteomes" id="UP000693946"/>
    </source>
</evidence>
<name>A0AAV6SJF1_SOLSE</name>
<organism evidence="2 3">
    <name type="scientific">Solea senegalensis</name>
    <name type="common">Senegalese sole</name>
    <dbReference type="NCBI Taxonomy" id="28829"/>
    <lineage>
        <taxon>Eukaryota</taxon>
        <taxon>Metazoa</taxon>
        <taxon>Chordata</taxon>
        <taxon>Craniata</taxon>
        <taxon>Vertebrata</taxon>
        <taxon>Euteleostomi</taxon>
        <taxon>Actinopterygii</taxon>
        <taxon>Neopterygii</taxon>
        <taxon>Teleostei</taxon>
        <taxon>Neoteleostei</taxon>
        <taxon>Acanthomorphata</taxon>
        <taxon>Carangaria</taxon>
        <taxon>Pleuronectiformes</taxon>
        <taxon>Pleuronectoidei</taxon>
        <taxon>Soleidae</taxon>
        <taxon>Solea</taxon>
    </lineage>
</organism>
<comment type="caution">
    <text evidence="2">The sequence shown here is derived from an EMBL/GenBank/DDBJ whole genome shotgun (WGS) entry which is preliminary data.</text>
</comment>
<accession>A0AAV6SJF1</accession>